<reference evidence="1" key="1">
    <citation type="submission" date="2014-11" db="EMBL/GenBank/DDBJ databases">
        <authorList>
            <person name="Amaro Gonzalez C."/>
        </authorList>
    </citation>
    <scope>NUCLEOTIDE SEQUENCE</scope>
</reference>
<proteinExistence type="predicted"/>
<name>A0A0E9PSN9_ANGAN</name>
<sequence>MKCAIQIKLPCLASRINIVKKTKFHLL</sequence>
<protein>
    <submittedName>
        <fullName evidence="1">Uncharacterized protein</fullName>
    </submittedName>
</protein>
<dbReference type="AlphaFoldDB" id="A0A0E9PSN9"/>
<reference evidence="1" key="2">
    <citation type="journal article" date="2015" name="Fish Shellfish Immunol.">
        <title>Early steps in the European eel (Anguilla anguilla)-Vibrio vulnificus interaction in the gills: Role of the RtxA13 toxin.</title>
        <authorList>
            <person name="Callol A."/>
            <person name="Pajuelo D."/>
            <person name="Ebbesson L."/>
            <person name="Teles M."/>
            <person name="MacKenzie S."/>
            <person name="Amaro C."/>
        </authorList>
    </citation>
    <scope>NUCLEOTIDE SEQUENCE</scope>
</reference>
<dbReference type="EMBL" id="GBXM01101462">
    <property type="protein sequence ID" value="JAH07115.1"/>
    <property type="molecule type" value="Transcribed_RNA"/>
</dbReference>
<accession>A0A0E9PSN9</accession>
<organism evidence="1">
    <name type="scientific">Anguilla anguilla</name>
    <name type="common">European freshwater eel</name>
    <name type="synonym">Muraena anguilla</name>
    <dbReference type="NCBI Taxonomy" id="7936"/>
    <lineage>
        <taxon>Eukaryota</taxon>
        <taxon>Metazoa</taxon>
        <taxon>Chordata</taxon>
        <taxon>Craniata</taxon>
        <taxon>Vertebrata</taxon>
        <taxon>Euteleostomi</taxon>
        <taxon>Actinopterygii</taxon>
        <taxon>Neopterygii</taxon>
        <taxon>Teleostei</taxon>
        <taxon>Anguilliformes</taxon>
        <taxon>Anguillidae</taxon>
        <taxon>Anguilla</taxon>
    </lineage>
</organism>
<evidence type="ECO:0000313" key="1">
    <source>
        <dbReference type="EMBL" id="JAH07115.1"/>
    </source>
</evidence>